<evidence type="ECO:0000313" key="1">
    <source>
        <dbReference type="EMBL" id="JAE14560.1"/>
    </source>
</evidence>
<name>A0A0A9FP28_ARUDO</name>
<organism evidence="1">
    <name type="scientific">Arundo donax</name>
    <name type="common">Giant reed</name>
    <name type="synonym">Donax arundinaceus</name>
    <dbReference type="NCBI Taxonomy" id="35708"/>
    <lineage>
        <taxon>Eukaryota</taxon>
        <taxon>Viridiplantae</taxon>
        <taxon>Streptophyta</taxon>
        <taxon>Embryophyta</taxon>
        <taxon>Tracheophyta</taxon>
        <taxon>Spermatophyta</taxon>
        <taxon>Magnoliopsida</taxon>
        <taxon>Liliopsida</taxon>
        <taxon>Poales</taxon>
        <taxon>Poaceae</taxon>
        <taxon>PACMAD clade</taxon>
        <taxon>Arundinoideae</taxon>
        <taxon>Arundineae</taxon>
        <taxon>Arundo</taxon>
    </lineage>
</organism>
<dbReference type="EMBL" id="GBRH01183336">
    <property type="protein sequence ID" value="JAE14560.1"/>
    <property type="molecule type" value="Transcribed_RNA"/>
</dbReference>
<protein>
    <submittedName>
        <fullName evidence="1">Uncharacterized protein</fullName>
    </submittedName>
</protein>
<accession>A0A0A9FP28</accession>
<sequence>MLNFAISSLIAAATSSDSSKTASASTFL</sequence>
<reference evidence="1" key="2">
    <citation type="journal article" date="2015" name="Data Brief">
        <title>Shoot transcriptome of the giant reed, Arundo donax.</title>
        <authorList>
            <person name="Barrero R.A."/>
            <person name="Guerrero F.D."/>
            <person name="Moolhuijzen P."/>
            <person name="Goolsby J.A."/>
            <person name="Tidwell J."/>
            <person name="Bellgard S.E."/>
            <person name="Bellgard M.I."/>
        </authorList>
    </citation>
    <scope>NUCLEOTIDE SEQUENCE</scope>
    <source>
        <tissue evidence="1">Shoot tissue taken approximately 20 cm above the soil surface</tissue>
    </source>
</reference>
<reference evidence="1" key="1">
    <citation type="submission" date="2014-09" db="EMBL/GenBank/DDBJ databases">
        <authorList>
            <person name="Magalhaes I.L.F."/>
            <person name="Oliveira U."/>
            <person name="Santos F.R."/>
            <person name="Vidigal T.H.D.A."/>
            <person name="Brescovit A.D."/>
            <person name="Santos A.J."/>
        </authorList>
    </citation>
    <scope>NUCLEOTIDE SEQUENCE</scope>
    <source>
        <tissue evidence="1">Shoot tissue taken approximately 20 cm above the soil surface</tissue>
    </source>
</reference>
<proteinExistence type="predicted"/>
<dbReference type="AlphaFoldDB" id="A0A0A9FP28"/>